<keyword evidence="1" id="KW-1277">Toxin-antitoxin system</keyword>
<dbReference type="InterPro" id="IPR007712">
    <property type="entry name" value="RelE/ParE_toxin"/>
</dbReference>
<dbReference type="OrthoDB" id="9814952at2"/>
<reference evidence="3" key="1">
    <citation type="journal article" date="2017" name="J. Biotechnol.">
        <title>Complete genome sequence of Novosphingobium resinovorum SA1, a versatile xenobiotic-degrading bacterium capable of utilizing sulfanilic acid.</title>
        <authorList>
            <person name="Hegedus B."/>
            <person name="Kos P.B."/>
            <person name="Balint B."/>
            <person name="Maroti G."/>
            <person name="Gan H.M."/>
            <person name="Perei K."/>
            <person name="Rakhely G."/>
        </authorList>
    </citation>
    <scope>NUCLEOTIDE SEQUENCE [LARGE SCALE GENOMIC DNA]</scope>
    <source>
        <strain evidence="3">SA1</strain>
    </source>
</reference>
<dbReference type="Gene3D" id="3.30.2310.20">
    <property type="entry name" value="RelE-like"/>
    <property type="match status" value="1"/>
</dbReference>
<geneLocation type="plasmid" evidence="2 3">
    <name>pSA2</name>
</geneLocation>
<organism evidence="2 3">
    <name type="scientific">Novosphingobium resinovorum</name>
    <dbReference type="NCBI Taxonomy" id="158500"/>
    <lineage>
        <taxon>Bacteria</taxon>
        <taxon>Pseudomonadati</taxon>
        <taxon>Pseudomonadota</taxon>
        <taxon>Alphaproteobacteria</taxon>
        <taxon>Sphingomonadales</taxon>
        <taxon>Sphingomonadaceae</taxon>
        <taxon>Novosphingobium</taxon>
    </lineage>
</organism>
<gene>
    <name evidence="2" type="ORF">BES08_28385</name>
</gene>
<keyword evidence="2" id="KW-0614">Plasmid</keyword>
<dbReference type="EMBL" id="CP017077">
    <property type="protein sequence ID" value="AOR80733.1"/>
    <property type="molecule type" value="Genomic_DNA"/>
</dbReference>
<sequence length="101" mass="11191">MTYDVQLSALAIEDLITLHQWVSAETDLPTANGYLARIEERIAGLADFPHRGSPRDDLIAGLRTLTFERRVLIAYTVDMAIVTVQRIISGSRDLVAALHNS</sequence>
<dbReference type="AlphaFoldDB" id="A0A1D8AF42"/>
<accession>A0A1D8AF42</accession>
<evidence type="ECO:0000313" key="2">
    <source>
        <dbReference type="EMBL" id="AOR80733.1"/>
    </source>
</evidence>
<evidence type="ECO:0000256" key="1">
    <source>
        <dbReference type="ARBA" id="ARBA00022649"/>
    </source>
</evidence>
<dbReference type="Pfam" id="PF05016">
    <property type="entry name" value="ParE_toxin"/>
    <property type="match status" value="1"/>
</dbReference>
<name>A0A1D8AF42_9SPHN</name>
<dbReference type="Proteomes" id="UP000094626">
    <property type="component" value="Plasmid pSA2"/>
</dbReference>
<evidence type="ECO:0000313" key="3">
    <source>
        <dbReference type="Proteomes" id="UP000094626"/>
    </source>
</evidence>
<protein>
    <submittedName>
        <fullName evidence="2">Plasmid stabilization protein</fullName>
    </submittedName>
</protein>
<proteinExistence type="predicted"/>
<dbReference type="RefSeq" id="WP_069710045.1">
    <property type="nucleotide sequence ID" value="NZ_CP017077.1"/>
</dbReference>
<dbReference type="KEGG" id="nre:BES08_28385"/>
<dbReference type="InterPro" id="IPR035093">
    <property type="entry name" value="RelE/ParE_toxin_dom_sf"/>
</dbReference>
<keyword evidence="3" id="KW-1185">Reference proteome</keyword>